<keyword evidence="3" id="KW-1185">Reference proteome</keyword>
<dbReference type="GO" id="GO:0006357">
    <property type="term" value="P:regulation of transcription by RNA polymerase II"/>
    <property type="evidence" value="ECO:0007669"/>
    <property type="project" value="TreeGrafter"/>
</dbReference>
<evidence type="ECO:0000313" key="2">
    <source>
        <dbReference type="EMBL" id="KIM70753.1"/>
    </source>
</evidence>
<feature type="non-terminal residue" evidence="2">
    <location>
        <position position="238"/>
    </location>
</feature>
<dbReference type="Proteomes" id="UP000053989">
    <property type="component" value="Unassembled WGS sequence"/>
</dbReference>
<protein>
    <recommendedName>
        <fullName evidence="4">SANT domain-containing protein</fullName>
    </recommendedName>
</protein>
<dbReference type="InterPro" id="IPR051571">
    <property type="entry name" value="N-CoR_corepressor"/>
</dbReference>
<evidence type="ECO:0000313" key="3">
    <source>
        <dbReference type="Proteomes" id="UP000053989"/>
    </source>
</evidence>
<organism evidence="2 3">
    <name type="scientific">Scleroderma citrinum Foug A</name>
    <dbReference type="NCBI Taxonomy" id="1036808"/>
    <lineage>
        <taxon>Eukaryota</taxon>
        <taxon>Fungi</taxon>
        <taxon>Dikarya</taxon>
        <taxon>Basidiomycota</taxon>
        <taxon>Agaricomycotina</taxon>
        <taxon>Agaricomycetes</taxon>
        <taxon>Agaricomycetidae</taxon>
        <taxon>Boletales</taxon>
        <taxon>Sclerodermatineae</taxon>
        <taxon>Sclerodermataceae</taxon>
        <taxon>Scleroderma</taxon>
    </lineage>
</organism>
<dbReference type="AlphaFoldDB" id="A0A0C3AAG1"/>
<sequence>EPTSIRERLRVVVLARLRCDRQTRDERVYPLLRANQVISELQPGPGSSDDQGPFFGEIMGAARLRERNIKHRELRSAVVDLFAQRQSRISTKVAQLKEEYLTLHERWMEHCARLDDEQKSGSSDEVAVPSGGRATRRSTAILGDAVRSDLEMEQIIASLGVEELTDPSYLAIRNVAKIPDMISVTQGSVQYLFDDTNNILDDPAEFYGASSRSDYWTEEEHNIFMKEFAAHPKQFGVI</sequence>
<reference evidence="3" key="2">
    <citation type="submission" date="2015-01" db="EMBL/GenBank/DDBJ databases">
        <title>Evolutionary Origins and Diversification of the Mycorrhizal Mutualists.</title>
        <authorList>
            <consortium name="DOE Joint Genome Institute"/>
            <consortium name="Mycorrhizal Genomics Consortium"/>
            <person name="Kohler A."/>
            <person name="Kuo A."/>
            <person name="Nagy L.G."/>
            <person name="Floudas D."/>
            <person name="Copeland A."/>
            <person name="Barry K.W."/>
            <person name="Cichocki N."/>
            <person name="Veneault-Fourrey C."/>
            <person name="LaButti K."/>
            <person name="Lindquist E.A."/>
            <person name="Lipzen A."/>
            <person name="Lundell T."/>
            <person name="Morin E."/>
            <person name="Murat C."/>
            <person name="Riley R."/>
            <person name="Ohm R."/>
            <person name="Sun H."/>
            <person name="Tunlid A."/>
            <person name="Henrissat B."/>
            <person name="Grigoriev I.V."/>
            <person name="Hibbett D.S."/>
            <person name="Martin F."/>
        </authorList>
    </citation>
    <scope>NUCLEOTIDE SEQUENCE [LARGE SCALE GENOMIC DNA]</scope>
    <source>
        <strain evidence="3">Foug A</strain>
    </source>
</reference>
<dbReference type="Gene3D" id="1.10.10.60">
    <property type="entry name" value="Homeodomain-like"/>
    <property type="match status" value="1"/>
</dbReference>
<proteinExistence type="predicted"/>
<feature type="non-terminal residue" evidence="2">
    <location>
        <position position="1"/>
    </location>
</feature>
<reference evidence="2 3" key="1">
    <citation type="submission" date="2014-04" db="EMBL/GenBank/DDBJ databases">
        <authorList>
            <consortium name="DOE Joint Genome Institute"/>
            <person name="Kuo A."/>
            <person name="Kohler A."/>
            <person name="Nagy L.G."/>
            <person name="Floudas D."/>
            <person name="Copeland A."/>
            <person name="Barry K.W."/>
            <person name="Cichocki N."/>
            <person name="Veneault-Fourrey C."/>
            <person name="LaButti K."/>
            <person name="Lindquist E.A."/>
            <person name="Lipzen A."/>
            <person name="Lundell T."/>
            <person name="Morin E."/>
            <person name="Murat C."/>
            <person name="Sun H."/>
            <person name="Tunlid A."/>
            <person name="Henrissat B."/>
            <person name="Grigoriev I.V."/>
            <person name="Hibbett D.S."/>
            <person name="Martin F."/>
            <person name="Nordberg H.P."/>
            <person name="Cantor M.N."/>
            <person name="Hua S.X."/>
        </authorList>
    </citation>
    <scope>NUCLEOTIDE SEQUENCE [LARGE SCALE GENOMIC DNA]</scope>
    <source>
        <strain evidence="2 3">Foug A</strain>
    </source>
</reference>
<feature type="region of interest" description="Disordered" evidence="1">
    <location>
        <begin position="114"/>
        <end position="133"/>
    </location>
</feature>
<dbReference type="STRING" id="1036808.A0A0C3AAG1"/>
<dbReference type="HOGENOM" id="CLU_1086316_0_0_1"/>
<dbReference type="EMBL" id="KN822004">
    <property type="protein sequence ID" value="KIM70753.1"/>
    <property type="molecule type" value="Genomic_DNA"/>
</dbReference>
<evidence type="ECO:0000256" key="1">
    <source>
        <dbReference type="SAM" id="MobiDB-lite"/>
    </source>
</evidence>
<dbReference type="OrthoDB" id="10258692at2759"/>
<dbReference type="PANTHER" id="PTHR13992">
    <property type="entry name" value="NUCLEAR RECEPTOR CO-REPRESSOR RELATED NCOR"/>
    <property type="match status" value="1"/>
</dbReference>
<dbReference type="PANTHER" id="PTHR13992:SF39">
    <property type="entry name" value="SMRTER, ISOFORM G"/>
    <property type="match status" value="1"/>
</dbReference>
<dbReference type="InParanoid" id="A0A0C3AAG1"/>
<gene>
    <name evidence="2" type="ORF">SCLCIDRAFT_67926</name>
</gene>
<dbReference type="GO" id="GO:0034967">
    <property type="term" value="C:Set3 complex"/>
    <property type="evidence" value="ECO:0007669"/>
    <property type="project" value="TreeGrafter"/>
</dbReference>
<name>A0A0C3AAG1_9AGAM</name>
<evidence type="ECO:0008006" key="4">
    <source>
        <dbReference type="Google" id="ProtNLM"/>
    </source>
</evidence>
<accession>A0A0C3AAG1</accession>